<feature type="region of interest" description="Disordered" evidence="1">
    <location>
        <begin position="1"/>
        <end position="22"/>
    </location>
</feature>
<feature type="region of interest" description="Disordered" evidence="1">
    <location>
        <begin position="98"/>
        <end position="144"/>
    </location>
</feature>
<evidence type="ECO:0000256" key="1">
    <source>
        <dbReference type="SAM" id="MobiDB-lite"/>
    </source>
</evidence>
<evidence type="ECO:0000313" key="3">
    <source>
        <dbReference type="Proteomes" id="UP001159641"/>
    </source>
</evidence>
<evidence type="ECO:0000313" key="2">
    <source>
        <dbReference type="EMBL" id="KAJ8792418.1"/>
    </source>
</evidence>
<accession>A0AB34HMP9</accession>
<gene>
    <name evidence="2" type="ORF">J1605_019637</name>
</gene>
<protein>
    <submittedName>
        <fullName evidence="2">Uncharacterized protein</fullName>
    </submittedName>
</protein>
<dbReference type="Proteomes" id="UP001159641">
    <property type="component" value="Unassembled WGS sequence"/>
</dbReference>
<proteinExistence type="predicted"/>
<sequence length="175" mass="18612">MRNADSQPNPDLPSRKPWGEASDVNCETFWGDRHVSRPLEGRLVSAVTEFAIEDYGSRQPSLGKVREGCLQAVALGAEAQREPGVTQVAVGQSIGAGAQEKPEHGDVAQHAARPTGSGTPEGRGLRQAGEKPCVEPAGAPGRGGLLYQMKEAEGGVFMTQSRDDLQRRATLEPVQ</sequence>
<reference evidence="2 3" key="1">
    <citation type="submission" date="2022-11" db="EMBL/GenBank/DDBJ databases">
        <title>Whole genome sequence of Eschrichtius robustus ER-17-0199.</title>
        <authorList>
            <person name="Bruniche-Olsen A."/>
            <person name="Black A.N."/>
            <person name="Fields C.J."/>
            <person name="Walden K."/>
            <person name="Dewoody J.A."/>
        </authorList>
    </citation>
    <scope>NUCLEOTIDE SEQUENCE [LARGE SCALE GENOMIC DNA]</scope>
    <source>
        <strain evidence="2">ER-17-0199</strain>
        <tissue evidence="2">Blubber</tissue>
    </source>
</reference>
<comment type="caution">
    <text evidence="2">The sequence shown here is derived from an EMBL/GenBank/DDBJ whole genome shotgun (WGS) entry which is preliminary data.</text>
</comment>
<name>A0AB34HMP9_ESCRO</name>
<dbReference type="EMBL" id="JAIQCJ010001090">
    <property type="protein sequence ID" value="KAJ8792418.1"/>
    <property type="molecule type" value="Genomic_DNA"/>
</dbReference>
<keyword evidence="3" id="KW-1185">Reference proteome</keyword>
<organism evidence="2 3">
    <name type="scientific">Eschrichtius robustus</name>
    <name type="common">California gray whale</name>
    <name type="synonym">Eschrichtius gibbosus</name>
    <dbReference type="NCBI Taxonomy" id="9764"/>
    <lineage>
        <taxon>Eukaryota</taxon>
        <taxon>Metazoa</taxon>
        <taxon>Chordata</taxon>
        <taxon>Craniata</taxon>
        <taxon>Vertebrata</taxon>
        <taxon>Euteleostomi</taxon>
        <taxon>Mammalia</taxon>
        <taxon>Eutheria</taxon>
        <taxon>Laurasiatheria</taxon>
        <taxon>Artiodactyla</taxon>
        <taxon>Whippomorpha</taxon>
        <taxon>Cetacea</taxon>
        <taxon>Mysticeti</taxon>
        <taxon>Eschrichtiidae</taxon>
        <taxon>Eschrichtius</taxon>
    </lineage>
</organism>
<dbReference type="AlphaFoldDB" id="A0AB34HMP9"/>